<dbReference type="Proteomes" id="UP000326979">
    <property type="component" value="Unassembled WGS sequence"/>
</dbReference>
<organism evidence="1 2">
    <name type="scientific">Streptomyces phyllanthi</name>
    <dbReference type="NCBI Taxonomy" id="1803180"/>
    <lineage>
        <taxon>Bacteria</taxon>
        <taxon>Bacillati</taxon>
        <taxon>Actinomycetota</taxon>
        <taxon>Actinomycetes</taxon>
        <taxon>Kitasatosporales</taxon>
        <taxon>Streptomycetaceae</taxon>
        <taxon>Streptomyces</taxon>
    </lineage>
</organism>
<dbReference type="RefSeq" id="WP_152780369.1">
    <property type="nucleotide sequence ID" value="NZ_BAABEQ010000146.1"/>
</dbReference>
<evidence type="ECO:0000313" key="2">
    <source>
        <dbReference type="Proteomes" id="UP000326979"/>
    </source>
</evidence>
<reference evidence="1 2" key="1">
    <citation type="submission" date="2019-07" db="EMBL/GenBank/DDBJ databases">
        <title>New species of Amycolatopsis and Streptomyces.</title>
        <authorList>
            <person name="Duangmal K."/>
            <person name="Teo W.F.A."/>
            <person name="Lipun K."/>
        </authorList>
    </citation>
    <scope>NUCLEOTIDE SEQUENCE [LARGE SCALE GENOMIC DNA]</scope>
    <source>
        <strain evidence="1 2">TISTR 2346</strain>
    </source>
</reference>
<sequence length="237" mass="26293">MTRLGEVLGALLTDVVRARLAADALTARAVDAYRDDPILASFSVPRVTVADMTVRLAFSAADVAVPEPPPLDVVRAARQWNVTMRDKVLPRLLSGREELGLDEAVKQWREALRRDPVALDAEALQRAVDGDSGPLVDSALGQLLERLRALPRALQARLEQLRLKEELRPELHREASSLAEQSRQWQAAEQALRSRVEVEVTADQLEQRRPETLQHIELTVSLVDIEELIGPATDTEA</sequence>
<name>A0A5N8VV41_9ACTN</name>
<gene>
    <name evidence="1" type="ORF">FNH04_04080</name>
</gene>
<protein>
    <submittedName>
        <fullName evidence="1">Uncharacterized protein</fullName>
    </submittedName>
</protein>
<proteinExistence type="predicted"/>
<keyword evidence="2" id="KW-1185">Reference proteome</keyword>
<comment type="caution">
    <text evidence="1">The sequence shown here is derived from an EMBL/GenBank/DDBJ whole genome shotgun (WGS) entry which is preliminary data.</text>
</comment>
<accession>A0A5N8VV41</accession>
<evidence type="ECO:0000313" key="1">
    <source>
        <dbReference type="EMBL" id="MPY39130.1"/>
    </source>
</evidence>
<dbReference type="EMBL" id="VJZE01000013">
    <property type="protein sequence ID" value="MPY39130.1"/>
    <property type="molecule type" value="Genomic_DNA"/>
</dbReference>
<dbReference type="AlphaFoldDB" id="A0A5N8VV41"/>